<keyword evidence="1" id="KW-0812">Transmembrane</keyword>
<feature type="transmembrane region" description="Helical" evidence="1">
    <location>
        <begin position="27"/>
        <end position="49"/>
    </location>
</feature>
<feature type="transmembrane region" description="Helical" evidence="1">
    <location>
        <begin position="102"/>
        <end position="127"/>
    </location>
</feature>
<dbReference type="AlphaFoldDB" id="A0A7S2K720"/>
<feature type="transmembrane region" description="Helical" evidence="1">
    <location>
        <begin position="61"/>
        <end position="82"/>
    </location>
</feature>
<evidence type="ECO:0000313" key="2">
    <source>
        <dbReference type="EMBL" id="CAD9568188.1"/>
    </source>
</evidence>
<gene>
    <name evidence="2" type="ORF">LDAN0321_LOCUS6298</name>
</gene>
<organism evidence="2">
    <name type="scientific">Leptocylindrus danicus</name>
    <dbReference type="NCBI Taxonomy" id="163516"/>
    <lineage>
        <taxon>Eukaryota</taxon>
        <taxon>Sar</taxon>
        <taxon>Stramenopiles</taxon>
        <taxon>Ochrophyta</taxon>
        <taxon>Bacillariophyta</taxon>
        <taxon>Coscinodiscophyceae</taxon>
        <taxon>Chaetocerotophycidae</taxon>
        <taxon>Leptocylindrales</taxon>
        <taxon>Leptocylindraceae</taxon>
        <taxon>Leptocylindrus</taxon>
    </lineage>
</organism>
<keyword evidence="1" id="KW-0472">Membrane</keyword>
<keyword evidence="1" id="KW-1133">Transmembrane helix</keyword>
<sequence length="158" mass="17290">MIILGVQGEAQMEIFQSWNHSKILTYAAYWGIFYVCLDVLVTKFTLVFLSWLIEETKDINLIAVTGIIIIAGLILFLLPPIPGVPIYLTSGIVLTSVVGRDSLGSITAAIAYPCAVSLGLKLLACTLQQKAIGEPMRNLCSTAGSNKFRWYPSNEVYS</sequence>
<proteinExistence type="predicted"/>
<protein>
    <submittedName>
        <fullName evidence="2">Uncharacterized protein</fullName>
    </submittedName>
</protein>
<evidence type="ECO:0000256" key="1">
    <source>
        <dbReference type="SAM" id="Phobius"/>
    </source>
</evidence>
<accession>A0A7S2K720</accession>
<dbReference type="EMBL" id="HBGY01009974">
    <property type="protein sequence ID" value="CAD9568188.1"/>
    <property type="molecule type" value="Transcribed_RNA"/>
</dbReference>
<name>A0A7S2K720_9STRA</name>
<reference evidence="2" key="1">
    <citation type="submission" date="2021-01" db="EMBL/GenBank/DDBJ databases">
        <authorList>
            <person name="Corre E."/>
            <person name="Pelletier E."/>
            <person name="Niang G."/>
            <person name="Scheremetjew M."/>
            <person name="Finn R."/>
            <person name="Kale V."/>
            <person name="Holt S."/>
            <person name="Cochrane G."/>
            <person name="Meng A."/>
            <person name="Brown T."/>
            <person name="Cohen L."/>
        </authorList>
    </citation>
    <scope>NUCLEOTIDE SEQUENCE</scope>
    <source>
        <strain evidence="2">B650</strain>
    </source>
</reference>